<sequence>MFGWVDGTPDGTGPLVAVYVSILDRIWKAFLIQQPFLLGKLSEVHFTRCPWISLAGHIALYLCLALRGFLSPSYSPNPHAFKVFLRKTFSVLAMRSNSLPGMIRPLFVLAHLRVG</sequence>
<evidence type="ECO:0000313" key="1">
    <source>
        <dbReference type="EMBL" id="KAL0153652.1"/>
    </source>
</evidence>
<accession>A0ABD0MWU5</accession>
<evidence type="ECO:0000313" key="2">
    <source>
        <dbReference type="Proteomes" id="UP001529510"/>
    </source>
</evidence>
<proteinExistence type="predicted"/>
<keyword evidence="2" id="KW-1185">Reference proteome</keyword>
<gene>
    <name evidence="1" type="ORF">M9458_051017</name>
</gene>
<dbReference type="EMBL" id="JAMKFB020000083">
    <property type="protein sequence ID" value="KAL0153652.1"/>
    <property type="molecule type" value="Genomic_DNA"/>
</dbReference>
<name>A0ABD0MWU5_CIRMR</name>
<dbReference type="AlphaFoldDB" id="A0ABD0MWU5"/>
<protein>
    <submittedName>
        <fullName evidence="1">Uncharacterized protein</fullName>
    </submittedName>
</protein>
<comment type="caution">
    <text evidence="1">The sequence shown here is derived from an EMBL/GenBank/DDBJ whole genome shotgun (WGS) entry which is preliminary data.</text>
</comment>
<dbReference type="Proteomes" id="UP001529510">
    <property type="component" value="Unassembled WGS sequence"/>
</dbReference>
<reference evidence="1 2" key="1">
    <citation type="submission" date="2024-05" db="EMBL/GenBank/DDBJ databases">
        <title>Genome sequencing and assembly of Indian major carp, Cirrhinus mrigala (Hamilton, 1822).</title>
        <authorList>
            <person name="Mohindra V."/>
            <person name="Chowdhury L.M."/>
            <person name="Lal K."/>
            <person name="Jena J.K."/>
        </authorList>
    </citation>
    <scope>NUCLEOTIDE SEQUENCE [LARGE SCALE GENOMIC DNA]</scope>
    <source>
        <strain evidence="1">CM1030</strain>
        <tissue evidence="1">Blood</tissue>
    </source>
</reference>
<organism evidence="1 2">
    <name type="scientific">Cirrhinus mrigala</name>
    <name type="common">Mrigala</name>
    <dbReference type="NCBI Taxonomy" id="683832"/>
    <lineage>
        <taxon>Eukaryota</taxon>
        <taxon>Metazoa</taxon>
        <taxon>Chordata</taxon>
        <taxon>Craniata</taxon>
        <taxon>Vertebrata</taxon>
        <taxon>Euteleostomi</taxon>
        <taxon>Actinopterygii</taxon>
        <taxon>Neopterygii</taxon>
        <taxon>Teleostei</taxon>
        <taxon>Ostariophysi</taxon>
        <taxon>Cypriniformes</taxon>
        <taxon>Cyprinidae</taxon>
        <taxon>Labeoninae</taxon>
        <taxon>Labeonini</taxon>
        <taxon>Cirrhinus</taxon>
    </lineage>
</organism>